<dbReference type="Gene3D" id="2.170.130.10">
    <property type="entry name" value="TonB-dependent receptor, plug domain"/>
    <property type="match status" value="1"/>
</dbReference>
<dbReference type="Pfam" id="PF00593">
    <property type="entry name" value="TonB_dep_Rec_b-barrel"/>
    <property type="match status" value="1"/>
</dbReference>
<dbReference type="EMBL" id="CP155573">
    <property type="protein sequence ID" value="XFO65112.1"/>
    <property type="molecule type" value="Genomic_DNA"/>
</dbReference>
<feature type="domain" description="TonB-dependent receptor-like beta-barrel" evidence="11">
    <location>
        <begin position="209"/>
        <end position="618"/>
    </location>
</feature>
<keyword evidence="2 8" id="KW-0813">Transport</keyword>
<evidence type="ECO:0000256" key="3">
    <source>
        <dbReference type="ARBA" id="ARBA00022452"/>
    </source>
</evidence>
<dbReference type="Gene3D" id="2.40.170.20">
    <property type="entry name" value="TonB-dependent receptor, beta-barrel domain"/>
    <property type="match status" value="1"/>
</dbReference>
<dbReference type="PANTHER" id="PTHR30069">
    <property type="entry name" value="TONB-DEPENDENT OUTER MEMBRANE RECEPTOR"/>
    <property type="match status" value="1"/>
</dbReference>
<evidence type="ECO:0000256" key="4">
    <source>
        <dbReference type="ARBA" id="ARBA00022692"/>
    </source>
</evidence>
<evidence type="ECO:0000256" key="6">
    <source>
        <dbReference type="ARBA" id="ARBA00023136"/>
    </source>
</evidence>
<dbReference type="InterPro" id="IPR000531">
    <property type="entry name" value="Beta-barrel_TonB"/>
</dbReference>
<evidence type="ECO:0000256" key="2">
    <source>
        <dbReference type="ARBA" id="ARBA00022448"/>
    </source>
</evidence>
<dbReference type="Proteomes" id="UP000216752">
    <property type="component" value="Chromosome"/>
</dbReference>
<comment type="similarity">
    <text evidence="8 9">Belongs to the TonB-dependent receptor family.</text>
</comment>
<accession>A0ABZ3IHY7</accession>
<dbReference type="RefSeq" id="WP_094605615.1">
    <property type="nucleotide sequence ID" value="NZ_CP155573.1"/>
</dbReference>
<evidence type="ECO:0000259" key="11">
    <source>
        <dbReference type="Pfam" id="PF00593"/>
    </source>
</evidence>
<dbReference type="InterPro" id="IPR039426">
    <property type="entry name" value="TonB-dep_rcpt-like"/>
</dbReference>
<dbReference type="CDD" id="cd01347">
    <property type="entry name" value="ligand_gated_channel"/>
    <property type="match status" value="1"/>
</dbReference>
<evidence type="ECO:0000256" key="9">
    <source>
        <dbReference type="RuleBase" id="RU003357"/>
    </source>
</evidence>
<dbReference type="NCBIfam" id="TIGR01778">
    <property type="entry name" value="TonB-copper"/>
    <property type="match status" value="1"/>
</dbReference>
<keyword evidence="14" id="KW-1185">Reference proteome</keyword>
<feature type="domain" description="TonB-dependent receptor plug" evidence="12">
    <location>
        <begin position="64"/>
        <end position="155"/>
    </location>
</feature>
<dbReference type="InterPro" id="IPR012910">
    <property type="entry name" value="Plug_dom"/>
</dbReference>
<protein>
    <submittedName>
        <fullName evidence="13">Vitamin B12 transporter BtuB</fullName>
    </submittedName>
</protein>
<evidence type="ECO:0000313" key="13">
    <source>
        <dbReference type="EMBL" id="XFO65112.1"/>
    </source>
</evidence>
<name>A0ABZ3IHY7_9FIRM</name>
<dbReference type="Pfam" id="PF07715">
    <property type="entry name" value="Plug"/>
    <property type="match status" value="1"/>
</dbReference>
<keyword evidence="3 8" id="KW-1134">Transmembrane beta strand</keyword>
<evidence type="ECO:0000256" key="1">
    <source>
        <dbReference type="ARBA" id="ARBA00004571"/>
    </source>
</evidence>
<reference evidence="13" key="1">
    <citation type="submission" date="2024-05" db="EMBL/GenBank/DDBJ databases">
        <title>Isolation and characterization of Sporomusa carbonis sp. nov., a carboxydotrophic hydrogenogen in the genus of Sporomusa isolated from a charcoal burning pile.</title>
        <authorList>
            <person name="Boeer T."/>
            <person name="Rosenbaum F."/>
            <person name="Eysell L."/>
            <person name="Mueller V."/>
            <person name="Daniel R."/>
            <person name="Poehlein A."/>
        </authorList>
    </citation>
    <scope>NUCLEOTIDE SEQUENCE [LARGE SCALE GENOMIC DNA]</scope>
    <source>
        <strain evidence="13">DSM 10669</strain>
    </source>
</reference>
<evidence type="ECO:0000256" key="5">
    <source>
        <dbReference type="ARBA" id="ARBA00023077"/>
    </source>
</evidence>
<gene>
    <name evidence="13" type="primary">btuB_3</name>
    <name evidence="13" type="ORF">SPSIL_012210</name>
</gene>
<dbReference type="InterPro" id="IPR037066">
    <property type="entry name" value="Plug_dom_sf"/>
</dbReference>
<dbReference type="InterPro" id="IPR036942">
    <property type="entry name" value="Beta-barrel_TonB_sf"/>
</dbReference>
<proteinExistence type="inferred from homology"/>
<sequence>MNKMSTFIFFVLFLLSTPVDNAIALAAEEGKKETEKTFTFEEIVVTAPAETDTLTVETDPKLPRQPVPANDGGGYLKNIPGFSAVRKGGSGTDPTFRSLGGTRLNILLDGTYLQGGCGGRMDPPTAYIFPESYSKITVLKGPETVLYGGGNIAGTVLFERITPRFQKPGARVYSSLLTGSNGRNDELLDITSGDTKGYVRIIRSRSHADDYSDGSGNKVHSFYTRNSLTGIFGYTPDVNTLYEITADTSKAKAAYADRAMDGSKFDRNDYSFKFEKNNLSSHLNRITFNAYHNYIDHVMDNYSFRTPSGMAMASNPDRTTTGARLAVDLTLNPSTTAIVGIDYQKNEHTSRSGGKSYESKTRTPDMTFENVGIFGDIIHSIDKHSRLKGGLRMDSLDVKNENPSSLASDSNKTYGAFVRYEHDSTTSPLTTYFGIGHAERPADWWERNKTFSLKPEKNTQFDTGLVYQSGKLKSSLSLFYSKIDDFILLMNNKTTNKTSGTNSNATLYGGEGQVTYSLSDNWNAIATLAYVRGKNDTSGGPLPQIAPLEATLSLNYTKDKFGAGLLWRGVAAQKRVAVDSGNEIGFDIGPSAGFGILSSNLSYQPTKNLLISAGVDNIFDKTYAEFISKSVSSSMANLGLPVTVRVNEPGRTIWLKTSYSF</sequence>
<evidence type="ECO:0000256" key="8">
    <source>
        <dbReference type="PROSITE-ProRule" id="PRU01360"/>
    </source>
</evidence>
<dbReference type="PANTHER" id="PTHR30069:SF49">
    <property type="entry name" value="OUTER MEMBRANE PROTEIN C"/>
    <property type="match status" value="1"/>
</dbReference>
<feature type="signal peptide" evidence="10">
    <location>
        <begin position="1"/>
        <end position="21"/>
    </location>
</feature>
<evidence type="ECO:0000313" key="14">
    <source>
        <dbReference type="Proteomes" id="UP000216752"/>
    </source>
</evidence>
<evidence type="ECO:0000256" key="7">
    <source>
        <dbReference type="ARBA" id="ARBA00023237"/>
    </source>
</evidence>
<evidence type="ECO:0000256" key="10">
    <source>
        <dbReference type="SAM" id="SignalP"/>
    </source>
</evidence>
<keyword evidence="7 8" id="KW-0998">Cell outer membrane</keyword>
<keyword evidence="6 8" id="KW-0472">Membrane</keyword>
<organism evidence="13 14">
    <name type="scientific">Sporomusa silvacetica DSM 10669</name>
    <dbReference type="NCBI Taxonomy" id="1123289"/>
    <lineage>
        <taxon>Bacteria</taxon>
        <taxon>Bacillati</taxon>
        <taxon>Bacillota</taxon>
        <taxon>Negativicutes</taxon>
        <taxon>Selenomonadales</taxon>
        <taxon>Sporomusaceae</taxon>
        <taxon>Sporomusa</taxon>
    </lineage>
</organism>
<keyword evidence="5 9" id="KW-0798">TonB box</keyword>
<dbReference type="PROSITE" id="PS52016">
    <property type="entry name" value="TONB_DEPENDENT_REC_3"/>
    <property type="match status" value="1"/>
</dbReference>
<dbReference type="SUPFAM" id="SSF56935">
    <property type="entry name" value="Porins"/>
    <property type="match status" value="1"/>
</dbReference>
<evidence type="ECO:0000259" key="12">
    <source>
        <dbReference type="Pfam" id="PF07715"/>
    </source>
</evidence>
<keyword evidence="4 8" id="KW-0812">Transmembrane</keyword>
<feature type="chain" id="PRO_5045624766" evidence="10">
    <location>
        <begin position="22"/>
        <end position="661"/>
    </location>
</feature>
<keyword evidence="10" id="KW-0732">Signal</keyword>
<dbReference type="InterPro" id="IPR010100">
    <property type="entry name" value="TonB-dep_Cu_rcpt"/>
</dbReference>
<comment type="subcellular location">
    <subcellularLocation>
        <location evidence="1 8">Cell outer membrane</location>
        <topology evidence="1 8">Multi-pass membrane protein</topology>
    </subcellularLocation>
</comment>